<dbReference type="EMBL" id="CP011269">
    <property type="protein sequence ID" value="ALI24047.1"/>
    <property type="molecule type" value="Genomic_DNA"/>
</dbReference>
<dbReference type="EMBL" id="UGQY01000004">
    <property type="protein sequence ID" value="SUA03539.1"/>
    <property type="molecule type" value="Genomic_DNA"/>
</dbReference>
<organism evidence="2 5">
    <name type="scientific">Mycolicibacterium fortuitum</name>
    <name type="common">Mycobacterium fortuitum</name>
    <dbReference type="NCBI Taxonomy" id="1766"/>
    <lineage>
        <taxon>Bacteria</taxon>
        <taxon>Bacillati</taxon>
        <taxon>Actinomycetota</taxon>
        <taxon>Actinomycetes</taxon>
        <taxon>Mycobacteriales</taxon>
        <taxon>Mycobacteriaceae</taxon>
        <taxon>Mycolicibacterium</taxon>
    </lineage>
</organism>
<dbReference type="Proteomes" id="UP000057134">
    <property type="component" value="Chromosome"/>
</dbReference>
<evidence type="ECO:0000313" key="4">
    <source>
        <dbReference type="EMBL" id="SUA03539.1"/>
    </source>
</evidence>
<evidence type="ECO:0000313" key="3">
    <source>
        <dbReference type="EMBL" id="MDV7293702.1"/>
    </source>
</evidence>
<dbReference type="STRING" id="1766.XA26_01810"/>
<keyword evidence="1" id="KW-1133">Transmembrane helix</keyword>
<evidence type="ECO:0000313" key="2">
    <source>
        <dbReference type="EMBL" id="ALI24047.1"/>
    </source>
</evidence>
<keyword evidence="1" id="KW-0812">Transmembrane</keyword>
<dbReference type="EMBL" id="JAWLVV010000030">
    <property type="protein sequence ID" value="MDV7293702.1"/>
    <property type="molecule type" value="Genomic_DNA"/>
</dbReference>
<evidence type="ECO:0000313" key="6">
    <source>
        <dbReference type="Proteomes" id="UP000255389"/>
    </source>
</evidence>
<keyword evidence="1" id="KW-0472">Membrane</keyword>
<dbReference type="Proteomes" id="UP000255389">
    <property type="component" value="Unassembled WGS sequence"/>
</dbReference>
<keyword evidence="5" id="KW-1185">Reference proteome</keyword>
<reference evidence="2 5" key="1">
    <citation type="journal article" date="2015" name="MBio">
        <title>Enzymatic Degradation of Phenazines Can Generate Energy and Protect Sensitive Organisms from Toxicity.</title>
        <authorList>
            <person name="Costa K.C."/>
            <person name="Bergkessel M."/>
            <person name="Saunders S."/>
            <person name="Korlach J."/>
            <person name="Newman D.K."/>
        </authorList>
    </citation>
    <scope>NUCLEOTIDE SEQUENCE [LARGE SCALE GENOMIC DNA]</scope>
    <source>
        <strain evidence="2 5">CT6</strain>
    </source>
</reference>
<reference evidence="4 6" key="2">
    <citation type="submission" date="2018-06" db="EMBL/GenBank/DDBJ databases">
        <authorList>
            <consortium name="Pathogen Informatics"/>
            <person name="Doyle S."/>
        </authorList>
    </citation>
    <scope>NUCLEOTIDE SEQUENCE [LARGE SCALE GENOMIC DNA]</scope>
    <source>
        <strain evidence="4 6">NCTC1542</strain>
    </source>
</reference>
<dbReference type="PATRIC" id="fig|1766.6.peg.178"/>
<protein>
    <submittedName>
        <fullName evidence="2">Uncharacterized protein</fullName>
    </submittedName>
</protein>
<evidence type="ECO:0000256" key="1">
    <source>
        <dbReference type="SAM" id="Phobius"/>
    </source>
</evidence>
<dbReference type="RefSeq" id="WP_003884905.1">
    <property type="nucleotide sequence ID" value="NZ_CP011269.1"/>
</dbReference>
<dbReference type="KEGG" id="mft:XA26_01810"/>
<feature type="transmembrane region" description="Helical" evidence="1">
    <location>
        <begin position="6"/>
        <end position="24"/>
    </location>
</feature>
<gene>
    <name evidence="4" type="ORF">NCTC1542_05024</name>
    <name evidence="3" type="ORF">R4485_26475</name>
    <name evidence="2" type="ORF">XA26_01810</name>
</gene>
<dbReference type="AlphaFoldDB" id="A0A0N7H7Q1"/>
<accession>A0A0N7H7Q1</accession>
<name>A0A0N7H7Q1_MYCFO</name>
<reference evidence="3" key="3">
    <citation type="submission" date="2023-10" db="EMBL/GenBank/DDBJ databases">
        <title>Mycolicibacterium fortuitum clinical isolates causing pulmonary infections in humans.</title>
        <authorList>
            <person name="Mejia-Ponce P.M."/>
            <person name="Zenteno-Cuevas R."/>
            <person name="Licona-Cassani C."/>
        </authorList>
    </citation>
    <scope>NUCLEOTIDE SEQUENCE</scope>
    <source>
        <strain evidence="3">M8</strain>
    </source>
</reference>
<dbReference type="GeneID" id="93410636"/>
<dbReference type="Proteomes" id="UP001186041">
    <property type="component" value="Unassembled WGS sequence"/>
</dbReference>
<evidence type="ECO:0000313" key="5">
    <source>
        <dbReference type="Proteomes" id="UP000057134"/>
    </source>
</evidence>
<proteinExistence type="predicted"/>
<sequence length="75" mass="8378">MAILKIALVAFIVVAVLFIVARGIRRWRQDPSLVDLSEAYAARYGAPMAGHWTPPIEDNVQIVAEEPFDDDPKSR</sequence>